<evidence type="ECO:0000256" key="5">
    <source>
        <dbReference type="ARBA" id="ARBA00013433"/>
    </source>
</evidence>
<comment type="subcellular location">
    <subcellularLocation>
        <location evidence="2">Periplasm</location>
    </subcellularLocation>
</comment>
<evidence type="ECO:0000259" key="12">
    <source>
        <dbReference type="SMART" id="SM00047"/>
    </source>
</evidence>
<name>A0A4R3LKU5_9BURK</name>
<dbReference type="AlphaFoldDB" id="A0A4R3LKU5"/>
<proteinExistence type="inferred from homology"/>
<accession>A0A4R3LKU5</accession>
<dbReference type="RefSeq" id="WP_132586238.1">
    <property type="nucleotide sequence ID" value="NZ_SMAJ01000027.1"/>
</dbReference>
<dbReference type="PANTHER" id="PTHR33308">
    <property type="entry name" value="PEPTIDOGLYCAN HYDROLASE FLGJ"/>
    <property type="match status" value="1"/>
</dbReference>
<evidence type="ECO:0000256" key="6">
    <source>
        <dbReference type="ARBA" id="ARBA00022764"/>
    </source>
</evidence>
<keyword evidence="9" id="KW-0961">Cell wall biogenesis/degradation</keyword>
<keyword evidence="7" id="KW-0378">Hydrolase</keyword>
<evidence type="ECO:0000256" key="4">
    <source>
        <dbReference type="ARBA" id="ARBA00007974"/>
    </source>
</evidence>
<evidence type="ECO:0000313" key="13">
    <source>
        <dbReference type="EMBL" id="TCT00893.1"/>
    </source>
</evidence>
<dbReference type="PRINTS" id="PR01002">
    <property type="entry name" value="FLGFLGJ"/>
</dbReference>
<keyword evidence="6" id="KW-0574">Periplasm</keyword>
<evidence type="ECO:0000256" key="7">
    <source>
        <dbReference type="ARBA" id="ARBA00022801"/>
    </source>
</evidence>
<evidence type="ECO:0000256" key="10">
    <source>
        <dbReference type="ARBA" id="ARBA00030835"/>
    </source>
</evidence>
<dbReference type="GO" id="GO:0071555">
    <property type="term" value="P:cell wall organization"/>
    <property type="evidence" value="ECO:0007669"/>
    <property type="project" value="UniProtKB-KW"/>
</dbReference>
<dbReference type="InterPro" id="IPR013377">
    <property type="entry name" value="FlgJ"/>
</dbReference>
<dbReference type="PANTHER" id="PTHR33308:SF9">
    <property type="entry name" value="PEPTIDOGLYCAN HYDROLASE FLGJ"/>
    <property type="match status" value="1"/>
</dbReference>
<keyword evidence="13" id="KW-0282">Flagellum</keyword>
<evidence type="ECO:0000256" key="2">
    <source>
        <dbReference type="ARBA" id="ARBA00004418"/>
    </source>
</evidence>
<dbReference type="SMART" id="SM00047">
    <property type="entry name" value="LYZ2"/>
    <property type="match status" value="1"/>
</dbReference>
<dbReference type="EMBL" id="SMAJ01000027">
    <property type="protein sequence ID" value="TCT00893.1"/>
    <property type="molecule type" value="Genomic_DNA"/>
</dbReference>
<dbReference type="GO" id="GO:0016798">
    <property type="term" value="F:hydrolase activity, acting on glycosyl bonds"/>
    <property type="evidence" value="ECO:0007669"/>
    <property type="project" value="UniProtKB-KW"/>
</dbReference>
<evidence type="ECO:0000256" key="1">
    <source>
        <dbReference type="ARBA" id="ARBA00002954"/>
    </source>
</evidence>
<comment type="function">
    <text evidence="1">Flagellum-specific muramidase which hydrolyzes the peptidoglycan layer to assemble the rod structure in the periplasmic space.</text>
</comment>
<dbReference type="GO" id="GO:0004040">
    <property type="term" value="F:amidase activity"/>
    <property type="evidence" value="ECO:0007669"/>
    <property type="project" value="InterPro"/>
</dbReference>
<dbReference type="GO" id="GO:0042597">
    <property type="term" value="C:periplasmic space"/>
    <property type="evidence" value="ECO:0007669"/>
    <property type="project" value="UniProtKB-SubCell"/>
</dbReference>
<keyword evidence="8" id="KW-0326">Glycosidase</keyword>
<evidence type="ECO:0000313" key="14">
    <source>
        <dbReference type="Proteomes" id="UP000295525"/>
    </source>
</evidence>
<comment type="similarity">
    <text evidence="3">In the N-terminal section; belongs to the FlgJ family.</text>
</comment>
<dbReference type="Gene3D" id="2.10.70.40">
    <property type="entry name" value="peptidoglycan hydrolase"/>
    <property type="match status" value="1"/>
</dbReference>
<evidence type="ECO:0000256" key="8">
    <source>
        <dbReference type="ARBA" id="ARBA00023295"/>
    </source>
</evidence>
<dbReference type="GO" id="GO:0071973">
    <property type="term" value="P:bacterial-type flagellum-dependent cell motility"/>
    <property type="evidence" value="ECO:0007669"/>
    <property type="project" value="TreeGrafter"/>
</dbReference>
<sequence length="323" mass="34171">MSFTQYFPRPGNDTSAFDFSQLSSLKREVQGGSNPEANKKVAHQFEAVFIQMLLKQAHQTSILSGPFDSEQTRMAQSMSDEQMGVQLANPGIGLAQALLNQMNAQRTGGDAAPQTSATPPELSTSRLPGLRSRIGPDSTAPVVSSISALIDLLSKQPVAGSVASAIKGAPEHIRDFVSAMSAAAKSAADKSGVPLKLMLSQAALESGWGQRAIQGPDGSPSYNLFGIKAGAGWKGKVVNVLTTEYQNGVPQKVMQPFRAYGSYAESFADYARLIGNSPRYQEVMGAPSAEVAAQKIQDAGYATDPAYAQKLISIMGYFDSSPA</sequence>
<protein>
    <recommendedName>
        <fullName evidence="5">Peptidoglycan hydrolase FlgJ</fullName>
    </recommendedName>
    <alternativeName>
        <fullName evidence="10">Muramidase FlgJ</fullName>
    </alternativeName>
</protein>
<dbReference type="InterPro" id="IPR051056">
    <property type="entry name" value="Glycosyl_Hydrolase_73"/>
</dbReference>
<dbReference type="InterPro" id="IPR019301">
    <property type="entry name" value="Flagellar_prot_FlgJ_N"/>
</dbReference>
<keyword evidence="13" id="KW-0966">Cell projection</keyword>
<dbReference type="OrthoDB" id="289937at2"/>
<dbReference type="Gene3D" id="1.10.530.10">
    <property type="match status" value="1"/>
</dbReference>
<keyword evidence="13" id="KW-0969">Cilium</keyword>
<keyword evidence="14" id="KW-1185">Reference proteome</keyword>
<feature type="region of interest" description="Disordered" evidence="11">
    <location>
        <begin position="105"/>
        <end position="134"/>
    </location>
</feature>
<dbReference type="Proteomes" id="UP000295525">
    <property type="component" value="Unassembled WGS sequence"/>
</dbReference>
<organism evidence="13 14">
    <name type="scientific">Paralcaligenes ureilyticus</name>
    <dbReference type="NCBI Taxonomy" id="627131"/>
    <lineage>
        <taxon>Bacteria</taxon>
        <taxon>Pseudomonadati</taxon>
        <taxon>Pseudomonadota</taxon>
        <taxon>Betaproteobacteria</taxon>
        <taxon>Burkholderiales</taxon>
        <taxon>Alcaligenaceae</taxon>
        <taxon>Paralcaligenes</taxon>
    </lineage>
</organism>
<feature type="domain" description="Mannosyl-glycoprotein endo-beta-N-acetylglucosamidase-like" evidence="12">
    <location>
        <begin position="168"/>
        <end position="320"/>
    </location>
</feature>
<dbReference type="Pfam" id="PF01832">
    <property type="entry name" value="Glucosaminidase"/>
    <property type="match status" value="1"/>
</dbReference>
<dbReference type="GO" id="GO:0044780">
    <property type="term" value="P:bacterial-type flagellum assembly"/>
    <property type="evidence" value="ECO:0007669"/>
    <property type="project" value="InterPro"/>
</dbReference>
<evidence type="ECO:0000256" key="11">
    <source>
        <dbReference type="SAM" id="MobiDB-lite"/>
    </source>
</evidence>
<dbReference type="NCBIfam" id="TIGR02541">
    <property type="entry name" value="flagell_FlgJ"/>
    <property type="match status" value="1"/>
</dbReference>
<evidence type="ECO:0000256" key="3">
    <source>
        <dbReference type="ARBA" id="ARBA00006880"/>
    </source>
</evidence>
<gene>
    <name evidence="13" type="ORF">EDC26_1276</name>
</gene>
<feature type="compositionally biased region" description="Polar residues" evidence="11">
    <location>
        <begin position="113"/>
        <end position="126"/>
    </location>
</feature>
<comment type="caution">
    <text evidence="13">The sequence shown here is derived from an EMBL/GenBank/DDBJ whole genome shotgun (WGS) entry which is preliminary data.</text>
</comment>
<reference evidence="13 14" key="1">
    <citation type="submission" date="2019-03" db="EMBL/GenBank/DDBJ databases">
        <title>Genomic Encyclopedia of Type Strains, Phase IV (KMG-IV): sequencing the most valuable type-strain genomes for metagenomic binning, comparative biology and taxonomic classification.</title>
        <authorList>
            <person name="Goeker M."/>
        </authorList>
    </citation>
    <scope>NUCLEOTIDE SEQUENCE [LARGE SCALE GENOMIC DNA]</scope>
    <source>
        <strain evidence="13 14">DSM 24591</strain>
    </source>
</reference>
<comment type="similarity">
    <text evidence="4">In the C-terminal section; belongs to the glycosyl hydrolase 73 family.</text>
</comment>
<dbReference type="Pfam" id="PF10135">
    <property type="entry name" value="Rod-binding"/>
    <property type="match status" value="1"/>
</dbReference>
<dbReference type="InterPro" id="IPR002901">
    <property type="entry name" value="MGlyc_endo_b_GlcNAc-like_dom"/>
</dbReference>
<evidence type="ECO:0000256" key="9">
    <source>
        <dbReference type="ARBA" id="ARBA00023316"/>
    </source>
</evidence>